<keyword evidence="1" id="KW-1133">Transmembrane helix</keyword>
<dbReference type="EMBL" id="PKKM01000012">
    <property type="protein sequence ID" value="PKY63905.1"/>
    <property type="molecule type" value="Genomic_DNA"/>
</dbReference>
<accession>A0A2I1HYF2</accession>
<feature type="transmembrane region" description="Helical" evidence="1">
    <location>
        <begin position="64"/>
        <end position="81"/>
    </location>
</feature>
<dbReference type="PANTHER" id="PTHR14969">
    <property type="entry name" value="SPHINGOSINE-1-PHOSPHATE PHOSPHOHYDROLASE"/>
    <property type="match status" value="1"/>
</dbReference>
<evidence type="ECO:0000256" key="1">
    <source>
        <dbReference type="SAM" id="Phobius"/>
    </source>
</evidence>
<feature type="domain" description="Phosphatidic acid phosphatase type 2/haloperoxidase" evidence="2">
    <location>
        <begin position="86"/>
        <end position="200"/>
    </location>
</feature>
<feature type="transmembrane region" description="Helical" evidence="1">
    <location>
        <begin position="185"/>
        <end position="204"/>
    </location>
</feature>
<dbReference type="PANTHER" id="PTHR14969:SF13">
    <property type="entry name" value="AT30094P"/>
    <property type="match status" value="1"/>
</dbReference>
<keyword evidence="1" id="KW-0472">Membrane</keyword>
<dbReference type="InterPro" id="IPR036938">
    <property type="entry name" value="PAP2/HPO_sf"/>
</dbReference>
<feature type="transmembrane region" description="Helical" evidence="1">
    <location>
        <begin position="88"/>
        <end position="108"/>
    </location>
</feature>
<dbReference type="SUPFAM" id="SSF48317">
    <property type="entry name" value="Acid phosphatase/Vanadium-dependent haloperoxidase"/>
    <property type="match status" value="1"/>
</dbReference>
<feature type="transmembrane region" description="Helical" evidence="1">
    <location>
        <begin position="158"/>
        <end position="179"/>
    </location>
</feature>
<feature type="transmembrane region" description="Helical" evidence="1">
    <location>
        <begin position="128"/>
        <end position="146"/>
    </location>
</feature>
<dbReference type="InterPro" id="IPR000326">
    <property type="entry name" value="PAP2/HPO"/>
</dbReference>
<dbReference type="RefSeq" id="WP_101602315.1">
    <property type="nucleotide sequence ID" value="NZ_PKKM01000012.1"/>
</dbReference>
<dbReference type="AlphaFoldDB" id="A0A2I1HYF2"/>
<evidence type="ECO:0000313" key="4">
    <source>
        <dbReference type="Proteomes" id="UP000234198"/>
    </source>
</evidence>
<comment type="caution">
    <text evidence="3">The sequence shown here is derived from an EMBL/GenBank/DDBJ whole genome shotgun (WGS) entry which is preliminary data.</text>
</comment>
<evidence type="ECO:0000259" key="2">
    <source>
        <dbReference type="SMART" id="SM00014"/>
    </source>
</evidence>
<sequence length="213" mass="23361">MIARRLLTPPVIIGFLLVAAVAVAGGFITSPLPIDTTVWSDFVASRTPAMNSFMTGASWLFDPKRAVVVALVVAGAVWWFIKKVMNALYILCSVVFSAANSFIIKHLYERPRPEEALRLITEDGYSFPSGHATAVTALFVSLVLVLTTTRLGRRLRYLLWAAALTLIVFICVTRLYLGVHWVTDVLAGFSVGLGSSMILEPFMIGPNALKLFR</sequence>
<evidence type="ECO:0000313" key="3">
    <source>
        <dbReference type="EMBL" id="PKY63905.1"/>
    </source>
</evidence>
<proteinExistence type="predicted"/>
<gene>
    <name evidence="3" type="ORF">CYJ22_08550</name>
</gene>
<keyword evidence="1" id="KW-0812">Transmembrane</keyword>
<dbReference type="SMART" id="SM00014">
    <property type="entry name" value="acidPPc"/>
    <property type="match status" value="1"/>
</dbReference>
<organism evidence="3 4">
    <name type="scientific">Schaalia odontolytica</name>
    <dbReference type="NCBI Taxonomy" id="1660"/>
    <lineage>
        <taxon>Bacteria</taxon>
        <taxon>Bacillati</taxon>
        <taxon>Actinomycetota</taxon>
        <taxon>Actinomycetes</taxon>
        <taxon>Actinomycetales</taxon>
        <taxon>Actinomycetaceae</taxon>
        <taxon>Schaalia</taxon>
    </lineage>
</organism>
<dbReference type="CDD" id="cd03392">
    <property type="entry name" value="PAP2_like_2"/>
    <property type="match status" value="1"/>
</dbReference>
<name>A0A2I1HYF2_9ACTO</name>
<dbReference type="Gene3D" id="1.20.144.10">
    <property type="entry name" value="Phosphatidic acid phosphatase type 2/haloperoxidase"/>
    <property type="match status" value="2"/>
</dbReference>
<dbReference type="Proteomes" id="UP000234198">
    <property type="component" value="Unassembled WGS sequence"/>
</dbReference>
<dbReference type="Pfam" id="PF01569">
    <property type="entry name" value="PAP2"/>
    <property type="match status" value="1"/>
</dbReference>
<protein>
    <recommendedName>
        <fullName evidence="2">Phosphatidic acid phosphatase type 2/haloperoxidase domain-containing protein</fullName>
    </recommendedName>
</protein>
<reference evidence="3 4" key="1">
    <citation type="submission" date="2017-12" db="EMBL/GenBank/DDBJ databases">
        <title>Phylogenetic diversity of female urinary microbiome.</title>
        <authorList>
            <person name="Thomas-White K."/>
            <person name="Wolfe A.J."/>
        </authorList>
    </citation>
    <scope>NUCLEOTIDE SEQUENCE [LARGE SCALE GENOMIC DNA]</scope>
    <source>
        <strain evidence="3 4">UMB0018</strain>
    </source>
</reference>